<sequence length="142" mass="15314">MVSAHVGAPHIVRGKYTVPHAEMCEELISHYPLGLDGRLTEVARKVSIMLRNLGIESLSLTRPLRSPTISGTAEVEDRNDVVFEDSLEMAAQAATQALEAEGMRPAEVGCRLLESQLVTSPAGPGGPCAMRWGSVRMWICAT</sequence>
<evidence type="ECO:0000313" key="1">
    <source>
        <dbReference type="EMBL" id="REK84512.1"/>
    </source>
</evidence>
<evidence type="ECO:0000313" key="2">
    <source>
        <dbReference type="Proteomes" id="UP000262477"/>
    </source>
</evidence>
<protein>
    <submittedName>
        <fullName evidence="1">Uncharacterized protein</fullName>
    </submittedName>
</protein>
<dbReference type="InterPro" id="IPR016039">
    <property type="entry name" value="Thiolase-like"/>
</dbReference>
<accession>A0A371PPR6</accession>
<dbReference type="EMBL" id="QUAC01000483">
    <property type="protein sequence ID" value="REK84512.1"/>
    <property type="molecule type" value="Genomic_DNA"/>
</dbReference>
<dbReference type="Gene3D" id="3.40.47.10">
    <property type="match status" value="1"/>
</dbReference>
<dbReference type="GO" id="GO:0016747">
    <property type="term" value="F:acyltransferase activity, transferring groups other than amino-acyl groups"/>
    <property type="evidence" value="ECO:0007669"/>
    <property type="project" value="UniProtKB-ARBA"/>
</dbReference>
<dbReference type="OrthoDB" id="4334218at2"/>
<name>A0A371PPR6_STRIH</name>
<organism evidence="1 2">
    <name type="scientific">Streptomyces inhibens</name>
    <dbReference type="NCBI Taxonomy" id="2293571"/>
    <lineage>
        <taxon>Bacteria</taxon>
        <taxon>Bacillati</taxon>
        <taxon>Actinomycetota</taxon>
        <taxon>Actinomycetes</taxon>
        <taxon>Kitasatosporales</taxon>
        <taxon>Streptomycetaceae</taxon>
        <taxon>Streptomyces</taxon>
    </lineage>
</organism>
<comment type="caution">
    <text evidence="1">The sequence shown here is derived from an EMBL/GenBank/DDBJ whole genome shotgun (WGS) entry which is preliminary data.</text>
</comment>
<dbReference type="RefSeq" id="WP_128512522.1">
    <property type="nucleotide sequence ID" value="NZ_QUAC01000483.1"/>
</dbReference>
<reference evidence="1 2" key="1">
    <citation type="submission" date="2018-08" db="EMBL/GenBank/DDBJ databases">
        <title>Streptomyces NEAU-D10 sp. nov., a novel Actinomycete isolated from soil.</title>
        <authorList>
            <person name="Jin L."/>
        </authorList>
    </citation>
    <scope>NUCLEOTIDE SEQUENCE [LARGE SCALE GENOMIC DNA]</scope>
    <source>
        <strain evidence="1 2">NEAU-D10</strain>
    </source>
</reference>
<keyword evidence="2" id="KW-1185">Reference proteome</keyword>
<gene>
    <name evidence="1" type="ORF">DY245_42915</name>
</gene>
<dbReference type="Proteomes" id="UP000262477">
    <property type="component" value="Unassembled WGS sequence"/>
</dbReference>
<dbReference type="AlphaFoldDB" id="A0A371PPR6"/>
<proteinExistence type="predicted"/>
<dbReference type="SUPFAM" id="SSF53901">
    <property type="entry name" value="Thiolase-like"/>
    <property type="match status" value="1"/>
</dbReference>